<keyword evidence="13" id="KW-1185">Reference proteome</keyword>
<dbReference type="PROSITE" id="PS01187">
    <property type="entry name" value="EGF_CA"/>
    <property type="match status" value="1"/>
</dbReference>
<evidence type="ECO:0000256" key="1">
    <source>
        <dbReference type="ARBA" id="ARBA00001970"/>
    </source>
</evidence>
<organism evidence="12 13">
    <name type="scientific">Branchiostoma lanceolatum</name>
    <name type="common">Common lancelet</name>
    <name type="synonym">Amphioxus lanceolatum</name>
    <dbReference type="NCBI Taxonomy" id="7740"/>
    <lineage>
        <taxon>Eukaryota</taxon>
        <taxon>Metazoa</taxon>
        <taxon>Chordata</taxon>
        <taxon>Cephalochordata</taxon>
        <taxon>Leptocardii</taxon>
        <taxon>Amphioxiformes</taxon>
        <taxon>Branchiostomatidae</taxon>
        <taxon>Branchiostoma</taxon>
    </lineage>
</organism>
<reference evidence="12" key="1">
    <citation type="submission" date="2022-01" db="EMBL/GenBank/DDBJ databases">
        <authorList>
            <person name="Braso-Vives M."/>
        </authorList>
    </citation>
    <scope>NUCLEOTIDE SEQUENCE</scope>
</reference>
<comment type="cofactor">
    <cofactor evidence="1">
        <name>heme b</name>
        <dbReference type="ChEBI" id="CHEBI:60344"/>
    </cofactor>
</comment>
<dbReference type="PANTHER" id="PTHR11475">
    <property type="entry name" value="OXIDASE/PEROXIDASE"/>
    <property type="match status" value="1"/>
</dbReference>
<dbReference type="SMART" id="SM00181">
    <property type="entry name" value="EGF"/>
    <property type="match status" value="1"/>
</dbReference>
<evidence type="ECO:0000256" key="8">
    <source>
        <dbReference type="ARBA" id="ARBA00022729"/>
    </source>
</evidence>
<gene>
    <name evidence="12" type="primary">PXDN</name>
    <name evidence="12" type="ORF">BLAG_LOCUS23668</name>
</gene>
<proteinExistence type="inferred from homology"/>
<dbReference type="CDD" id="cd00037">
    <property type="entry name" value="CLECT"/>
    <property type="match status" value="1"/>
</dbReference>
<sequence>MGPFMLLVLTGCCGLFGAVTYAAAIPDEDDYQQQPSQQFILSQDAWEERMKTHEERYPGDVYVDSSIQETIRHVDNTIRNTQKMHDDKERVRTPFDYLESLHHMSREAHQEARAAAIVEGTMQLVLERVTENDNNWVAAGDMCDIRKAISPAQRDMIANMSGCEQFTTTANCSIYKYRTADGNCNNINNPHWGAALQPFRRFVSPRYDDQWNVPLGWDKSREYNGFPLPSARQVSNVLLTSSETEDDPEYTHMLTEWGRFLRHDMEQTATAVGCTVLASDGKILCTDTCDNVSPCFPIPVPDDDPQINNTEKPCLPFTRSSSMCAVAVGQTSRPDDLTDREQINQVSSFIDASMVYGPSEELAQSLRDLTTDEGLMRVQQRADISSGLDLLPVEEEEENPCKQDPTGGDTVPCFLAGDSRVNEDNRVIASHTIWVREHNRLARQLRTLNPHWSGDRLYQEARGIVAAEIAHITFSEYLPKILGPHAMEDVGEYVEYDPDVDPSVRNAVAMAAFRLNDAATAPLVKRYDENYVEDPVIGNVALRDTFFAPWRIVKESGIDPLVRGMIGSPAKLATPTNVIHEDLTQHLFAQPDQPGLDIAAITIQRGRDHGIPFYNNWRDLCNMPPAESFDDLSGEMSDADVRQKLSDVYGDVSNVDLWVAGLLEDHVTGGRVGPTFRCLIAEQLKLIRQGDRFWHENVGVFTAAQRTQIGRVTYARVICDNTGVTRLQRDVFARADVTDMTSCEDIPGMLLEVWKETFEDADECENPDMNDCEQLCINLVGSYLCACQDGLVLRADGRSCASCPELYPDLVSSGDFGVYENQCFWFSSLSRGWLTYLDARESCMLLGGKLAMIKDADVQGFIEDYLRNNRRQYKSQYFIGLDDLRSHHLLWSDGTELEGYTNWRSGHTPYYRGNYGVLLEDQRWDLTRGSKTLPYICQMDPVD</sequence>
<comment type="subcellular location">
    <subcellularLocation>
        <location evidence="2">Secreted</location>
    </subcellularLocation>
</comment>
<dbReference type="SUPFAM" id="SSF57196">
    <property type="entry name" value="EGF/Laminin"/>
    <property type="match status" value="1"/>
</dbReference>
<dbReference type="Gene3D" id="1.10.640.10">
    <property type="entry name" value="Haem peroxidase domain superfamily, animal type"/>
    <property type="match status" value="1"/>
</dbReference>
<dbReference type="InterPro" id="IPR019791">
    <property type="entry name" value="Haem_peroxidase_animal"/>
</dbReference>
<feature type="chain" id="PRO_5035481988" evidence="10">
    <location>
        <begin position="25"/>
        <end position="943"/>
    </location>
</feature>
<dbReference type="Gene3D" id="3.10.100.10">
    <property type="entry name" value="Mannose-Binding Protein A, subunit A"/>
    <property type="match status" value="1"/>
</dbReference>
<evidence type="ECO:0000256" key="2">
    <source>
        <dbReference type="ARBA" id="ARBA00004613"/>
    </source>
</evidence>
<evidence type="ECO:0000256" key="5">
    <source>
        <dbReference type="ARBA" id="ARBA00022536"/>
    </source>
</evidence>
<dbReference type="Proteomes" id="UP000838412">
    <property type="component" value="Chromosome 8"/>
</dbReference>
<evidence type="ECO:0000256" key="4">
    <source>
        <dbReference type="ARBA" id="ARBA00022525"/>
    </source>
</evidence>
<dbReference type="AlphaFoldDB" id="A0A8K0AAP5"/>
<dbReference type="GO" id="GO:0005615">
    <property type="term" value="C:extracellular space"/>
    <property type="evidence" value="ECO:0007669"/>
    <property type="project" value="TreeGrafter"/>
</dbReference>
<evidence type="ECO:0000256" key="6">
    <source>
        <dbReference type="ARBA" id="ARBA00022559"/>
    </source>
</evidence>
<dbReference type="PANTHER" id="PTHR11475:SF121">
    <property type="entry name" value="THYROID PEROXIDASE-LIKE"/>
    <property type="match status" value="1"/>
</dbReference>
<keyword evidence="8 10" id="KW-0732">Signal</keyword>
<evidence type="ECO:0000256" key="7">
    <source>
        <dbReference type="ARBA" id="ARBA00022617"/>
    </source>
</evidence>
<dbReference type="GO" id="GO:0005509">
    <property type="term" value="F:calcium ion binding"/>
    <property type="evidence" value="ECO:0007669"/>
    <property type="project" value="InterPro"/>
</dbReference>
<dbReference type="OrthoDB" id="823504at2759"/>
<keyword evidence="7" id="KW-0408">Iron</keyword>
<keyword evidence="7" id="KW-0349">Heme</keyword>
<dbReference type="FunFam" id="1.10.640.10:FF:000003">
    <property type="entry name" value="chorion peroxidase"/>
    <property type="match status" value="1"/>
</dbReference>
<evidence type="ECO:0000256" key="3">
    <source>
        <dbReference type="ARBA" id="ARBA00008928"/>
    </source>
</evidence>
<dbReference type="SMART" id="SM00034">
    <property type="entry name" value="CLECT"/>
    <property type="match status" value="1"/>
</dbReference>
<keyword evidence="6" id="KW-0560">Oxidoreductase</keyword>
<dbReference type="InterPro" id="IPR000742">
    <property type="entry name" value="EGF"/>
</dbReference>
<dbReference type="Gene3D" id="2.10.25.10">
    <property type="entry name" value="Laminin"/>
    <property type="match status" value="1"/>
</dbReference>
<evidence type="ECO:0000259" key="11">
    <source>
        <dbReference type="PROSITE" id="PS50041"/>
    </source>
</evidence>
<keyword evidence="4" id="KW-0964">Secreted</keyword>
<dbReference type="InterPro" id="IPR010255">
    <property type="entry name" value="Haem_peroxidase_sf"/>
</dbReference>
<protein>
    <submittedName>
        <fullName evidence="12">PXDN protein</fullName>
    </submittedName>
</protein>
<feature type="signal peptide" evidence="10">
    <location>
        <begin position="1"/>
        <end position="24"/>
    </location>
</feature>
<dbReference type="PRINTS" id="PR00457">
    <property type="entry name" value="ANPEROXIDASE"/>
</dbReference>
<keyword evidence="7" id="KW-0479">Metal-binding</keyword>
<dbReference type="Pfam" id="PF00059">
    <property type="entry name" value="Lectin_C"/>
    <property type="match status" value="1"/>
</dbReference>
<dbReference type="InterPro" id="IPR001304">
    <property type="entry name" value="C-type_lectin-like"/>
</dbReference>
<dbReference type="InterPro" id="IPR049883">
    <property type="entry name" value="NOTCH1_EGF-like"/>
</dbReference>
<dbReference type="InterPro" id="IPR018097">
    <property type="entry name" value="EGF_Ca-bd_CS"/>
</dbReference>
<keyword evidence="6" id="KW-0575">Peroxidase</keyword>
<dbReference type="InterPro" id="IPR016186">
    <property type="entry name" value="C-type_lectin-like/link_sf"/>
</dbReference>
<evidence type="ECO:0000313" key="12">
    <source>
        <dbReference type="EMBL" id="CAH1271801.1"/>
    </source>
</evidence>
<dbReference type="GO" id="GO:0020037">
    <property type="term" value="F:heme binding"/>
    <property type="evidence" value="ECO:0007669"/>
    <property type="project" value="InterPro"/>
</dbReference>
<comment type="similarity">
    <text evidence="3">Belongs to the prostaglandin G/H synthase family.</text>
</comment>
<name>A0A8K0AAP5_BRALA</name>
<evidence type="ECO:0000256" key="9">
    <source>
        <dbReference type="ARBA" id="ARBA00023157"/>
    </source>
</evidence>
<dbReference type="Pfam" id="PF07645">
    <property type="entry name" value="EGF_CA"/>
    <property type="match status" value="1"/>
</dbReference>
<evidence type="ECO:0000256" key="10">
    <source>
        <dbReference type="SAM" id="SignalP"/>
    </source>
</evidence>
<dbReference type="Pfam" id="PF03098">
    <property type="entry name" value="An_peroxidase"/>
    <property type="match status" value="1"/>
</dbReference>
<dbReference type="GO" id="GO:0004601">
    <property type="term" value="F:peroxidase activity"/>
    <property type="evidence" value="ECO:0007669"/>
    <property type="project" value="UniProtKB-KW"/>
</dbReference>
<dbReference type="InterPro" id="IPR037120">
    <property type="entry name" value="Haem_peroxidase_sf_animal"/>
</dbReference>
<keyword evidence="5" id="KW-0245">EGF-like domain</keyword>
<dbReference type="SMART" id="SM00179">
    <property type="entry name" value="EGF_CA"/>
    <property type="match status" value="1"/>
</dbReference>
<keyword evidence="9" id="KW-1015">Disulfide bond</keyword>
<dbReference type="PROSITE" id="PS50292">
    <property type="entry name" value="PEROXIDASE_3"/>
    <property type="match status" value="1"/>
</dbReference>
<dbReference type="SUPFAM" id="SSF56436">
    <property type="entry name" value="C-type lectin-like"/>
    <property type="match status" value="1"/>
</dbReference>
<dbReference type="PROSITE" id="PS50041">
    <property type="entry name" value="C_TYPE_LECTIN_2"/>
    <property type="match status" value="1"/>
</dbReference>
<dbReference type="InterPro" id="IPR016187">
    <property type="entry name" value="CTDL_fold"/>
</dbReference>
<dbReference type="InterPro" id="IPR001881">
    <property type="entry name" value="EGF-like_Ca-bd_dom"/>
</dbReference>
<feature type="domain" description="C-type lectin" evidence="11">
    <location>
        <begin position="819"/>
        <end position="938"/>
    </location>
</feature>
<evidence type="ECO:0000313" key="13">
    <source>
        <dbReference type="Proteomes" id="UP000838412"/>
    </source>
</evidence>
<accession>A0A8K0AAP5</accession>
<dbReference type="EMBL" id="OV696693">
    <property type="protein sequence ID" value="CAH1271801.1"/>
    <property type="molecule type" value="Genomic_DNA"/>
</dbReference>
<dbReference type="GO" id="GO:0006979">
    <property type="term" value="P:response to oxidative stress"/>
    <property type="evidence" value="ECO:0007669"/>
    <property type="project" value="InterPro"/>
</dbReference>
<dbReference type="SUPFAM" id="SSF48113">
    <property type="entry name" value="Heme-dependent peroxidases"/>
    <property type="match status" value="1"/>
</dbReference>